<reference evidence="2" key="1">
    <citation type="journal article" date="2019" name="Int. J. Syst. Evol. Microbiol.">
        <title>The Global Catalogue of Microorganisms (GCM) 10K type strain sequencing project: providing services to taxonomists for standard genome sequencing and annotation.</title>
        <authorList>
            <consortium name="The Broad Institute Genomics Platform"/>
            <consortium name="The Broad Institute Genome Sequencing Center for Infectious Disease"/>
            <person name="Wu L."/>
            <person name="Ma J."/>
        </authorList>
    </citation>
    <scope>NUCLEOTIDE SEQUENCE [LARGE SCALE GENOMIC DNA]</scope>
    <source>
        <strain evidence="2">JCM 17938</strain>
    </source>
</reference>
<keyword evidence="2" id="KW-1185">Reference proteome</keyword>
<dbReference type="RefSeq" id="WP_345348201.1">
    <property type="nucleotide sequence ID" value="NZ_BAABHJ010000002.1"/>
</dbReference>
<comment type="caution">
    <text evidence="1">The sequence shown here is derived from an EMBL/GenBank/DDBJ whole genome shotgun (WGS) entry which is preliminary data.</text>
</comment>
<organism evidence="1 2">
    <name type="scientific">Actinoallomurus liliacearum</name>
    <dbReference type="NCBI Taxonomy" id="1080073"/>
    <lineage>
        <taxon>Bacteria</taxon>
        <taxon>Bacillati</taxon>
        <taxon>Actinomycetota</taxon>
        <taxon>Actinomycetes</taxon>
        <taxon>Streptosporangiales</taxon>
        <taxon>Thermomonosporaceae</taxon>
        <taxon>Actinoallomurus</taxon>
    </lineage>
</organism>
<evidence type="ECO:0000313" key="2">
    <source>
        <dbReference type="Proteomes" id="UP001500212"/>
    </source>
</evidence>
<evidence type="ECO:0000313" key="1">
    <source>
        <dbReference type="EMBL" id="GAA4602447.1"/>
    </source>
</evidence>
<dbReference type="Pfam" id="PF13489">
    <property type="entry name" value="Methyltransf_23"/>
    <property type="match status" value="1"/>
</dbReference>
<dbReference type="SUPFAM" id="SSF53335">
    <property type="entry name" value="S-adenosyl-L-methionine-dependent methyltransferases"/>
    <property type="match status" value="1"/>
</dbReference>
<dbReference type="Proteomes" id="UP001500212">
    <property type="component" value="Unassembled WGS sequence"/>
</dbReference>
<gene>
    <name evidence="1" type="ORF">GCM10023195_07470</name>
</gene>
<name>A0ABP8TDZ7_9ACTN</name>
<evidence type="ECO:0008006" key="3">
    <source>
        <dbReference type="Google" id="ProtNLM"/>
    </source>
</evidence>
<sequence>METTTPSAAGEFGAAVAFYSITHLHPTELSRAFEQVHRALRPAGLFLLSFHIGTEIRHLDEWWGHSVDIDFRFLEPAEVAGALEAAGFTVETRAERVPYAGEVDTRRAYLLARRAGA</sequence>
<accession>A0ABP8TDZ7</accession>
<protein>
    <recommendedName>
        <fullName evidence="3">Methyltransferase type 11 domain-containing protein</fullName>
    </recommendedName>
</protein>
<dbReference type="InterPro" id="IPR029063">
    <property type="entry name" value="SAM-dependent_MTases_sf"/>
</dbReference>
<dbReference type="EMBL" id="BAABHJ010000002">
    <property type="protein sequence ID" value="GAA4602447.1"/>
    <property type="molecule type" value="Genomic_DNA"/>
</dbReference>
<dbReference type="Gene3D" id="3.40.50.150">
    <property type="entry name" value="Vaccinia Virus protein VP39"/>
    <property type="match status" value="1"/>
</dbReference>
<proteinExistence type="predicted"/>